<protein>
    <submittedName>
        <fullName evidence="1">Ribonuclease H</fullName>
    </submittedName>
</protein>
<gene>
    <name evidence="1" type="ORF">O6P43_030201</name>
</gene>
<evidence type="ECO:0000313" key="1">
    <source>
        <dbReference type="EMBL" id="KAJ7949920.1"/>
    </source>
</evidence>
<sequence length="256" mass="29295">MLDAKLISLSLHHIDIEVYDDQGVAKWRGTRIYGWLEDGNKAKTFELLHQLSTANQLPWLFVGDFNAMIANEEKKCGEPPPFHLLQSFRDTIQDLNLEDLGYEGNPFTWSNGRMEDDNERTGKNKKGKGGLGFRNVECVNLAMLAKQVWRLYTAPESLAAVVLKAWDFPRSDILHAKLGFQPSYIWRSIHAAIDVIESGTHWLLDDAQSVRIWQDKWLPEQNGFKPWSAPKIVSPSATISTLIDHDLHRWNTPFID</sequence>
<dbReference type="PANTHER" id="PTHR33710:SF71">
    <property type="entry name" value="ENDONUCLEASE_EXONUCLEASE_PHOSPHATASE DOMAIN-CONTAINING PROTEIN"/>
    <property type="match status" value="1"/>
</dbReference>
<organism evidence="1 2">
    <name type="scientific">Quillaja saponaria</name>
    <name type="common">Soap bark tree</name>
    <dbReference type="NCBI Taxonomy" id="32244"/>
    <lineage>
        <taxon>Eukaryota</taxon>
        <taxon>Viridiplantae</taxon>
        <taxon>Streptophyta</taxon>
        <taxon>Embryophyta</taxon>
        <taxon>Tracheophyta</taxon>
        <taxon>Spermatophyta</taxon>
        <taxon>Magnoliopsida</taxon>
        <taxon>eudicotyledons</taxon>
        <taxon>Gunneridae</taxon>
        <taxon>Pentapetalae</taxon>
        <taxon>rosids</taxon>
        <taxon>fabids</taxon>
        <taxon>Fabales</taxon>
        <taxon>Quillajaceae</taxon>
        <taxon>Quillaja</taxon>
    </lineage>
</organism>
<comment type="caution">
    <text evidence="1">The sequence shown here is derived from an EMBL/GenBank/DDBJ whole genome shotgun (WGS) entry which is preliminary data.</text>
</comment>
<dbReference type="AlphaFoldDB" id="A0AAD7PCL6"/>
<dbReference type="SUPFAM" id="SSF56219">
    <property type="entry name" value="DNase I-like"/>
    <property type="match status" value="1"/>
</dbReference>
<dbReference type="InterPro" id="IPR036691">
    <property type="entry name" value="Endo/exonu/phosph_ase_sf"/>
</dbReference>
<dbReference type="Proteomes" id="UP001163823">
    <property type="component" value="Chromosome 12"/>
</dbReference>
<evidence type="ECO:0000313" key="2">
    <source>
        <dbReference type="Proteomes" id="UP001163823"/>
    </source>
</evidence>
<reference evidence="1" key="1">
    <citation type="journal article" date="2023" name="Science">
        <title>Elucidation of the pathway for biosynthesis of saponin adjuvants from the soapbark tree.</title>
        <authorList>
            <person name="Reed J."/>
            <person name="Orme A."/>
            <person name="El-Demerdash A."/>
            <person name="Owen C."/>
            <person name="Martin L.B.B."/>
            <person name="Misra R.C."/>
            <person name="Kikuchi S."/>
            <person name="Rejzek M."/>
            <person name="Martin A.C."/>
            <person name="Harkess A."/>
            <person name="Leebens-Mack J."/>
            <person name="Louveau T."/>
            <person name="Stephenson M.J."/>
            <person name="Osbourn A."/>
        </authorList>
    </citation>
    <scope>NUCLEOTIDE SEQUENCE</scope>
    <source>
        <strain evidence="1">S10</strain>
    </source>
</reference>
<keyword evidence="2" id="KW-1185">Reference proteome</keyword>
<dbReference type="EMBL" id="JARAOO010000012">
    <property type="protein sequence ID" value="KAJ7949920.1"/>
    <property type="molecule type" value="Genomic_DNA"/>
</dbReference>
<dbReference type="KEGG" id="qsa:O6P43_030201"/>
<proteinExistence type="predicted"/>
<accession>A0AAD7PCL6</accession>
<dbReference type="PANTHER" id="PTHR33710">
    <property type="entry name" value="BNAC02G09200D PROTEIN"/>
    <property type="match status" value="1"/>
</dbReference>
<name>A0AAD7PCL6_QUISA</name>
<dbReference type="Gene3D" id="3.60.10.10">
    <property type="entry name" value="Endonuclease/exonuclease/phosphatase"/>
    <property type="match status" value="1"/>
</dbReference>